<evidence type="ECO:0008006" key="4">
    <source>
        <dbReference type="Google" id="ProtNLM"/>
    </source>
</evidence>
<reference evidence="2 3" key="1">
    <citation type="submission" date="2016-03" db="EMBL/GenBank/DDBJ databases">
        <authorList>
            <person name="Ploux O."/>
        </authorList>
    </citation>
    <scope>NUCLEOTIDE SEQUENCE [LARGE SCALE GENOMIC DNA]</scope>
    <source>
        <strain evidence="2 3">URUG2</strain>
    </source>
</reference>
<protein>
    <recommendedName>
        <fullName evidence="4">Trichothecene 3-O-acetyltransferase</fullName>
    </recommendedName>
</protein>
<evidence type="ECO:0000313" key="3">
    <source>
        <dbReference type="Proteomes" id="UP000225277"/>
    </source>
</evidence>
<evidence type="ECO:0000313" key="2">
    <source>
        <dbReference type="EMBL" id="CZT14723.1"/>
    </source>
</evidence>
<dbReference type="Gene3D" id="3.30.559.10">
    <property type="entry name" value="Chloramphenicol acetyltransferase-like domain"/>
    <property type="match status" value="2"/>
</dbReference>
<proteinExistence type="predicted"/>
<dbReference type="AlphaFoldDB" id="A0A2D3V370"/>
<sequence length="490" mass="54517">MSSATSSPIAAKPAQAQDFWVLPSTPIPAQTIFFPAADQIGINTLIPDLLCFKTTPEFDEARFIEAFKKATAGTVSEIPALAGRVVYEDETCKTIKCVIEDNDKVLVRLNWMPHLDASELEAQHWPSYYFPRGEVSVTKAPMSGVGTFNFGIQANFFKGGLLIVITMNHLILDGSSIGDLELIFAHHLSRALDGNASKPSGLLPPAALDKSVMWGSKNARPLLEWKDWRKAPPMVAHSEEAMAAFFARFAKLTTSVWYLSPEKQAQLRAASQKPGQKLSVHLCFSTWLWGVFTRARGLSPDTLTRNFTVAQTRGRVKVLHPNHCGNALVYGRAKATASELRTLSTDVIADRIAKSVSWWTEERIREQWGSIEAHLKNEPITTVQANMDRDFGTDVEFSNVTHNPLYKVAWGRGIELARKRPVETSFADGYLIMFPKTKDGGFEIVVYAETETLKKMAADPKFREYAEYRTACNPAHDELIRGIVVGKSRL</sequence>
<gene>
    <name evidence="2" type="ORF">RCC_00689</name>
</gene>
<dbReference type="InterPro" id="IPR023213">
    <property type="entry name" value="CAT-like_dom_sf"/>
</dbReference>
<dbReference type="RefSeq" id="XP_023621620.1">
    <property type="nucleotide sequence ID" value="XM_023765852.1"/>
</dbReference>
<dbReference type="InterPro" id="IPR051283">
    <property type="entry name" value="Sec_Metabolite_Acyltrans"/>
</dbReference>
<dbReference type="STRING" id="112498.A0A2D3V370"/>
<keyword evidence="3" id="KW-1185">Reference proteome</keyword>
<organism evidence="2 3">
    <name type="scientific">Ramularia collo-cygni</name>
    <dbReference type="NCBI Taxonomy" id="112498"/>
    <lineage>
        <taxon>Eukaryota</taxon>
        <taxon>Fungi</taxon>
        <taxon>Dikarya</taxon>
        <taxon>Ascomycota</taxon>
        <taxon>Pezizomycotina</taxon>
        <taxon>Dothideomycetes</taxon>
        <taxon>Dothideomycetidae</taxon>
        <taxon>Mycosphaerellales</taxon>
        <taxon>Mycosphaerellaceae</taxon>
        <taxon>Ramularia</taxon>
    </lineage>
</organism>
<keyword evidence="1" id="KW-0808">Transferase</keyword>
<dbReference type="OrthoDB" id="1862401at2759"/>
<dbReference type="PANTHER" id="PTHR31896:SF64">
    <property type="entry name" value="TRICHOTHECENE 3-O-ACETYLTRANSFERASE"/>
    <property type="match status" value="1"/>
</dbReference>
<dbReference type="GO" id="GO:0016740">
    <property type="term" value="F:transferase activity"/>
    <property type="evidence" value="ECO:0007669"/>
    <property type="project" value="UniProtKB-KW"/>
</dbReference>
<dbReference type="EMBL" id="FJUY01000001">
    <property type="protein sequence ID" value="CZT14723.1"/>
    <property type="molecule type" value="Genomic_DNA"/>
</dbReference>
<name>A0A2D3V370_9PEZI</name>
<dbReference type="Proteomes" id="UP000225277">
    <property type="component" value="Unassembled WGS sequence"/>
</dbReference>
<dbReference type="Pfam" id="PF02458">
    <property type="entry name" value="Transferase"/>
    <property type="match status" value="1"/>
</dbReference>
<dbReference type="PANTHER" id="PTHR31896">
    <property type="entry name" value="FAMILY REGULATORY PROTEIN, PUTATIVE (AFU_ORTHOLOGUE AFUA_3G14730)-RELATED"/>
    <property type="match status" value="1"/>
</dbReference>
<dbReference type="GeneID" id="35596048"/>
<evidence type="ECO:0000256" key="1">
    <source>
        <dbReference type="ARBA" id="ARBA00022679"/>
    </source>
</evidence>
<accession>A0A2D3V370</accession>